<dbReference type="AlphaFoldDB" id="A0A8X6YNH8"/>
<evidence type="ECO:0000313" key="3">
    <source>
        <dbReference type="Proteomes" id="UP000886998"/>
    </source>
</evidence>
<dbReference type="EMBL" id="BMAV01019681">
    <property type="protein sequence ID" value="GFY72809.1"/>
    <property type="molecule type" value="Genomic_DNA"/>
</dbReference>
<keyword evidence="3" id="KW-1185">Reference proteome</keyword>
<accession>A0A8X6YNH8</accession>
<evidence type="ECO:0000313" key="2">
    <source>
        <dbReference type="EMBL" id="GFY72809.1"/>
    </source>
</evidence>
<proteinExistence type="predicted"/>
<name>A0A8X6YNH8_9ARAC</name>
<keyword evidence="1" id="KW-0732">Signal</keyword>
<evidence type="ECO:0000256" key="1">
    <source>
        <dbReference type="SAM" id="SignalP"/>
    </source>
</evidence>
<sequence length="81" mass="9471">MKLFVVLLLVGVASASFLENESKKSTREVSDEWEKLKKSLKDKPDRPQKKLVRFLEEWANIIGEKGIPNAREHEKMKAYRK</sequence>
<feature type="chain" id="PRO_5036494219" evidence="1">
    <location>
        <begin position="16"/>
        <end position="81"/>
    </location>
</feature>
<feature type="signal peptide" evidence="1">
    <location>
        <begin position="1"/>
        <end position="15"/>
    </location>
</feature>
<reference evidence="2" key="1">
    <citation type="submission" date="2020-08" db="EMBL/GenBank/DDBJ databases">
        <title>Multicomponent nature underlies the extraordinary mechanical properties of spider dragline silk.</title>
        <authorList>
            <person name="Kono N."/>
            <person name="Nakamura H."/>
            <person name="Mori M."/>
            <person name="Yoshida Y."/>
            <person name="Ohtoshi R."/>
            <person name="Malay A.D."/>
            <person name="Moran D.A.P."/>
            <person name="Tomita M."/>
            <person name="Numata K."/>
            <person name="Arakawa K."/>
        </authorList>
    </citation>
    <scope>NUCLEOTIDE SEQUENCE</scope>
</reference>
<protein>
    <submittedName>
        <fullName evidence="2">Uncharacterized protein</fullName>
    </submittedName>
</protein>
<dbReference type="Proteomes" id="UP000886998">
    <property type="component" value="Unassembled WGS sequence"/>
</dbReference>
<organism evidence="2 3">
    <name type="scientific">Trichonephila inaurata madagascariensis</name>
    <dbReference type="NCBI Taxonomy" id="2747483"/>
    <lineage>
        <taxon>Eukaryota</taxon>
        <taxon>Metazoa</taxon>
        <taxon>Ecdysozoa</taxon>
        <taxon>Arthropoda</taxon>
        <taxon>Chelicerata</taxon>
        <taxon>Arachnida</taxon>
        <taxon>Araneae</taxon>
        <taxon>Araneomorphae</taxon>
        <taxon>Entelegynae</taxon>
        <taxon>Araneoidea</taxon>
        <taxon>Nephilidae</taxon>
        <taxon>Trichonephila</taxon>
        <taxon>Trichonephila inaurata</taxon>
    </lineage>
</organism>
<comment type="caution">
    <text evidence="2">The sequence shown here is derived from an EMBL/GenBank/DDBJ whole genome shotgun (WGS) entry which is preliminary data.</text>
</comment>
<gene>
    <name evidence="2" type="ORF">TNIN_176671</name>
</gene>